<evidence type="ECO:0000256" key="3">
    <source>
        <dbReference type="ARBA" id="ARBA00022989"/>
    </source>
</evidence>
<comment type="subcellular location">
    <subcellularLocation>
        <location evidence="1">Membrane</location>
        <topology evidence="1">Multi-pass membrane protein</topology>
    </subcellularLocation>
</comment>
<proteinExistence type="predicted"/>
<reference evidence="6" key="1">
    <citation type="submission" date="2018-01" db="EMBL/GenBank/DDBJ databases">
        <authorList>
            <person name="Regsiter A."/>
            <person name="William W."/>
        </authorList>
    </citation>
    <scope>NUCLEOTIDE SEQUENCE</scope>
    <source>
        <strain evidence="6">TRIP AH-1</strain>
    </source>
</reference>
<feature type="domain" description="ABC-2 type transporter transmembrane" evidence="5">
    <location>
        <begin position="5"/>
        <end position="58"/>
    </location>
</feature>
<evidence type="ECO:0000259" key="5">
    <source>
        <dbReference type="Pfam" id="PF01061"/>
    </source>
</evidence>
<evidence type="ECO:0000256" key="2">
    <source>
        <dbReference type="ARBA" id="ARBA00022692"/>
    </source>
</evidence>
<keyword evidence="3" id="KW-1133">Transmembrane helix</keyword>
<name>A0A445MQI7_9BACT</name>
<dbReference type="AlphaFoldDB" id="A0A445MQI7"/>
<evidence type="ECO:0000256" key="1">
    <source>
        <dbReference type="ARBA" id="ARBA00004141"/>
    </source>
</evidence>
<sequence length="63" mass="6905">MLPLTQQQGLLGAFLFIVPAIILSGFATPIANMPPLVQDLTLINPMRYFMIILRSVFLEGSTA</sequence>
<evidence type="ECO:0000313" key="6">
    <source>
        <dbReference type="EMBL" id="SPD71730.1"/>
    </source>
</evidence>
<dbReference type="GO" id="GO:0016020">
    <property type="term" value="C:membrane"/>
    <property type="evidence" value="ECO:0007669"/>
    <property type="project" value="UniProtKB-SubCell"/>
</dbReference>
<dbReference type="InterPro" id="IPR013525">
    <property type="entry name" value="ABC2_TM"/>
</dbReference>
<dbReference type="Pfam" id="PF01061">
    <property type="entry name" value="ABC2_membrane"/>
    <property type="match status" value="1"/>
</dbReference>
<protein>
    <recommendedName>
        <fullName evidence="5">ABC-2 type transporter transmembrane domain-containing protein</fullName>
    </recommendedName>
</protein>
<evidence type="ECO:0000256" key="4">
    <source>
        <dbReference type="ARBA" id="ARBA00023136"/>
    </source>
</evidence>
<keyword evidence="4" id="KW-0472">Membrane</keyword>
<dbReference type="GO" id="GO:0140359">
    <property type="term" value="F:ABC-type transporter activity"/>
    <property type="evidence" value="ECO:0007669"/>
    <property type="project" value="InterPro"/>
</dbReference>
<dbReference type="EMBL" id="OJIN01000003">
    <property type="protein sequence ID" value="SPD71730.1"/>
    <property type="molecule type" value="Genomic_DNA"/>
</dbReference>
<keyword evidence="2" id="KW-0812">Transmembrane</keyword>
<gene>
    <name evidence="6" type="ORF">PITCH_A1000005</name>
</gene>
<accession>A0A445MQI7</accession>
<organism evidence="6">
    <name type="scientific">uncultured Desulfobacterium sp</name>
    <dbReference type="NCBI Taxonomy" id="201089"/>
    <lineage>
        <taxon>Bacteria</taxon>
        <taxon>Pseudomonadati</taxon>
        <taxon>Thermodesulfobacteriota</taxon>
        <taxon>Desulfobacteria</taxon>
        <taxon>Desulfobacterales</taxon>
        <taxon>Desulfobacteriaceae</taxon>
        <taxon>Desulfobacterium</taxon>
        <taxon>environmental samples</taxon>
    </lineage>
</organism>